<name>A0A0C2NUE9_9VIBR</name>
<dbReference type="Proteomes" id="UP000031672">
    <property type="component" value="Unassembled WGS sequence"/>
</dbReference>
<evidence type="ECO:0000313" key="5">
    <source>
        <dbReference type="Proteomes" id="UP000031672"/>
    </source>
</evidence>
<dbReference type="AlphaFoldDB" id="A0A0C2NUE9"/>
<feature type="chain" id="PRO_5009758891" description="Outer membrane protein beta-barrel domain-containing protein" evidence="2">
    <location>
        <begin position="18"/>
        <end position="179"/>
    </location>
</feature>
<feature type="domain" description="Outer membrane protein beta-barrel" evidence="3">
    <location>
        <begin position="5"/>
        <end position="179"/>
    </location>
</feature>
<dbReference type="STRING" id="1461322.OJ16_05495"/>
<keyword evidence="1 2" id="KW-0732">Signal</keyword>
<dbReference type="InterPro" id="IPR011250">
    <property type="entry name" value="OMP/PagP_B-barrel"/>
</dbReference>
<evidence type="ECO:0000256" key="1">
    <source>
        <dbReference type="ARBA" id="ARBA00022729"/>
    </source>
</evidence>
<protein>
    <recommendedName>
        <fullName evidence="3">Outer membrane protein beta-barrel domain-containing protein</fullName>
    </recommendedName>
</protein>
<accession>A0A0C2KFV5</accession>
<dbReference type="Pfam" id="PF13505">
    <property type="entry name" value="OMP_b-brl"/>
    <property type="match status" value="1"/>
</dbReference>
<dbReference type="OrthoDB" id="5875799at2"/>
<dbReference type="RefSeq" id="WP_040988838.1">
    <property type="nucleotide sequence ID" value="NZ_JBFRUC010000026.1"/>
</dbReference>
<dbReference type="Gene3D" id="2.40.160.20">
    <property type="match status" value="1"/>
</dbReference>
<evidence type="ECO:0000256" key="2">
    <source>
        <dbReference type="SAM" id="SignalP"/>
    </source>
</evidence>
<comment type="caution">
    <text evidence="4">The sequence shown here is derived from an EMBL/GenBank/DDBJ whole genome shotgun (WGS) entry which is preliminary data.</text>
</comment>
<gene>
    <name evidence="4" type="ORF">OJ16_05495</name>
</gene>
<dbReference type="InterPro" id="IPR027385">
    <property type="entry name" value="Beta-barrel_OMP"/>
</dbReference>
<sequence length="179" mass="19915">MKKILPFLLLFSSSVFADDYFYGGASLSFNDKTSLKYEGVTIDENNDLGFNVFAGYSFLVSETVDLGFELEYQNFGKSDFGSGQSVEGDAYFFNARPKFIEANNNIYSAFILGVGSMSGKVKAGGQSASDSEIIYQVGIEIGYMVDQYDIGVGYRYRVAEFDDVDYTNEGFVLGIRYKF</sequence>
<feature type="signal peptide" evidence="2">
    <location>
        <begin position="1"/>
        <end position="17"/>
    </location>
</feature>
<keyword evidence="5" id="KW-1185">Reference proteome</keyword>
<organism evidence="4 5">
    <name type="scientific">Vibrio renipiscarius</name>
    <dbReference type="NCBI Taxonomy" id="1461322"/>
    <lineage>
        <taxon>Bacteria</taxon>
        <taxon>Pseudomonadati</taxon>
        <taxon>Pseudomonadota</taxon>
        <taxon>Gammaproteobacteria</taxon>
        <taxon>Vibrionales</taxon>
        <taxon>Vibrionaceae</taxon>
        <taxon>Vibrio</taxon>
    </lineage>
</organism>
<evidence type="ECO:0000259" key="3">
    <source>
        <dbReference type="Pfam" id="PF13505"/>
    </source>
</evidence>
<dbReference type="SUPFAM" id="SSF56925">
    <property type="entry name" value="OMPA-like"/>
    <property type="match status" value="1"/>
</dbReference>
<dbReference type="EMBL" id="JTKH01000006">
    <property type="protein sequence ID" value="KII81078.1"/>
    <property type="molecule type" value="Genomic_DNA"/>
</dbReference>
<reference evidence="4 5" key="1">
    <citation type="submission" date="2014-11" db="EMBL/GenBank/DDBJ databases">
        <title>Draft Genome Sequence of Vibrio piscirenalis strains CECT 8603T and CECT 8604, two marine Gammaproteobacterium isolated from cultured gilthead sea bream (Sparus aurata).</title>
        <authorList>
            <person name="Arahal D.R."/>
            <person name="Rodrigo-Torres L."/>
            <person name="Lucena T."/>
            <person name="Pujalte M.J."/>
        </authorList>
    </citation>
    <scope>NUCLEOTIDE SEQUENCE [LARGE SCALE GENOMIC DNA]</scope>
    <source>
        <strain evidence="4 5">DCR 1-4-2</strain>
    </source>
</reference>
<proteinExistence type="predicted"/>
<accession>A0A0C2NUE9</accession>
<evidence type="ECO:0000313" key="4">
    <source>
        <dbReference type="EMBL" id="KII81078.1"/>
    </source>
</evidence>